<evidence type="ECO:0000256" key="6">
    <source>
        <dbReference type="ARBA" id="ARBA00022691"/>
    </source>
</evidence>
<sequence length="378" mass="42281">MSLFEVAGWAVKAAPIREGPQQVSKKRKRPSSHSQLEVVEVNVEKLMAKMGNSNPAESSIQKLERKKRQKTNRQKQVKGSEEEIKDRPTTPPRKAIKRKIETKTKTKQTVDSASVLPLKSKPTSEGPQENPNAKMTALQKSMKNSLDGARFRLLNENLYKTDSYQAHELMRNDPKVFEEYHNGFRHQVVSWPINPVEHFASMFASYSQKTLIADLGCGDAALAKNLSSKGISVISFDLVSDNEYVVDADICDKIPLPGSEESGKPKSAGAGQVVDVVVCALSLMGVNWPNCIREAWRILKPGGELHIAEVTSRFTDIEQFQNLLGSIGFRLKSKNDKISSHFILFEFAKIPRASKTQKEWSGLLSKGSILKPCEYKRR</sequence>
<dbReference type="OrthoDB" id="10258825at2759"/>
<feature type="compositionally biased region" description="Polar residues" evidence="10">
    <location>
        <begin position="121"/>
        <end position="132"/>
    </location>
</feature>
<dbReference type="InterPro" id="IPR029063">
    <property type="entry name" value="SAM-dependent_MTases_sf"/>
</dbReference>
<evidence type="ECO:0000256" key="7">
    <source>
        <dbReference type="ARBA" id="ARBA00023242"/>
    </source>
</evidence>
<dbReference type="GO" id="GO:0005730">
    <property type="term" value="C:nucleolus"/>
    <property type="evidence" value="ECO:0007669"/>
    <property type="project" value="UniProtKB-SubCell"/>
</dbReference>
<reference evidence="12" key="1">
    <citation type="submission" date="2014-04" db="EMBL/GenBank/DDBJ databases">
        <title>Evolutionary Origins and Diversification of the Mycorrhizal Mutualists.</title>
        <authorList>
            <consortium name="DOE Joint Genome Institute"/>
            <consortium name="Mycorrhizal Genomics Consortium"/>
            <person name="Kohler A."/>
            <person name="Kuo A."/>
            <person name="Nagy L.G."/>
            <person name="Floudas D."/>
            <person name="Copeland A."/>
            <person name="Barry K.W."/>
            <person name="Cichocki N."/>
            <person name="Veneault-Fourrey C."/>
            <person name="LaButti K."/>
            <person name="Lindquist E.A."/>
            <person name="Lipzen A."/>
            <person name="Lundell T."/>
            <person name="Morin E."/>
            <person name="Murat C."/>
            <person name="Riley R."/>
            <person name="Ohm R."/>
            <person name="Sun H."/>
            <person name="Tunlid A."/>
            <person name="Henrissat B."/>
            <person name="Grigoriev I.V."/>
            <person name="Hibbett D.S."/>
            <person name="Martin F."/>
        </authorList>
    </citation>
    <scope>NUCLEOTIDE SEQUENCE [LARGE SCALE GENOMIC DNA]</scope>
    <source>
        <strain evidence="12">FD-334 SS-4</strain>
    </source>
</reference>
<evidence type="ECO:0000256" key="2">
    <source>
        <dbReference type="ARBA" id="ARBA00006301"/>
    </source>
</evidence>
<dbReference type="EMBL" id="KN817518">
    <property type="protein sequence ID" value="KJA30064.1"/>
    <property type="molecule type" value="Genomic_DNA"/>
</dbReference>
<proteinExistence type="inferred from homology"/>
<dbReference type="InterPro" id="IPR007823">
    <property type="entry name" value="RRP8"/>
</dbReference>
<dbReference type="SUPFAM" id="SSF53335">
    <property type="entry name" value="S-adenosyl-L-methionine-dependent methyltransferases"/>
    <property type="match status" value="1"/>
</dbReference>
<gene>
    <name evidence="11" type="ORF">HYPSUDRAFT_32127</name>
</gene>
<dbReference type="FunFam" id="1.10.10.2150:FF:000001">
    <property type="entry name" value="Ribosomal RNA-processing protein 8"/>
    <property type="match status" value="1"/>
</dbReference>
<evidence type="ECO:0000256" key="3">
    <source>
        <dbReference type="ARBA" id="ARBA00022552"/>
    </source>
</evidence>
<protein>
    <recommendedName>
        <fullName evidence="8 9">Ribosomal RNA-processing protein 8</fullName>
        <ecNumber evidence="9">2.1.1.-</ecNumber>
    </recommendedName>
</protein>
<evidence type="ECO:0000256" key="1">
    <source>
        <dbReference type="ARBA" id="ARBA00004604"/>
    </source>
</evidence>
<comment type="similarity">
    <text evidence="2 9">Belongs to the methyltransferase superfamily. RRP8 family.</text>
</comment>
<dbReference type="Proteomes" id="UP000054270">
    <property type="component" value="Unassembled WGS sequence"/>
</dbReference>
<dbReference type="STRING" id="945553.A0A0D2PGU2"/>
<dbReference type="CDD" id="cd02440">
    <property type="entry name" value="AdoMet_MTases"/>
    <property type="match status" value="1"/>
</dbReference>
<dbReference type="GO" id="GO:0042273">
    <property type="term" value="P:ribosomal large subunit biogenesis"/>
    <property type="evidence" value="ECO:0007669"/>
    <property type="project" value="TreeGrafter"/>
</dbReference>
<keyword evidence="4 9" id="KW-0489">Methyltransferase</keyword>
<dbReference type="InterPro" id="IPR042036">
    <property type="entry name" value="RRP8_N"/>
</dbReference>
<organism evidence="11 12">
    <name type="scientific">Hypholoma sublateritium (strain FD-334 SS-4)</name>
    <dbReference type="NCBI Taxonomy" id="945553"/>
    <lineage>
        <taxon>Eukaryota</taxon>
        <taxon>Fungi</taxon>
        <taxon>Dikarya</taxon>
        <taxon>Basidiomycota</taxon>
        <taxon>Agaricomycotina</taxon>
        <taxon>Agaricomycetes</taxon>
        <taxon>Agaricomycetidae</taxon>
        <taxon>Agaricales</taxon>
        <taxon>Agaricineae</taxon>
        <taxon>Strophariaceae</taxon>
        <taxon>Hypholoma</taxon>
    </lineage>
</organism>
<keyword evidence="6 9" id="KW-0949">S-adenosyl-L-methionine</keyword>
<dbReference type="PANTHER" id="PTHR12787:SF0">
    <property type="entry name" value="RIBOSOMAL RNA-PROCESSING PROTEIN 8"/>
    <property type="match status" value="1"/>
</dbReference>
<dbReference type="OMA" id="GNVDEMY"/>
<dbReference type="Gene3D" id="1.10.10.2150">
    <property type="entry name" value="Ribosomal RNA-processing protein 8, N-terminal domain"/>
    <property type="match status" value="1"/>
</dbReference>
<dbReference type="AlphaFoldDB" id="A0A0D2PGU2"/>
<evidence type="ECO:0000313" key="12">
    <source>
        <dbReference type="Proteomes" id="UP000054270"/>
    </source>
</evidence>
<dbReference type="EC" id="2.1.1.-" evidence="9"/>
<keyword evidence="3 9" id="KW-0698">rRNA processing</keyword>
<dbReference type="PANTHER" id="PTHR12787">
    <property type="entry name" value="RIBOSOMAL RNA-PROCESSING PROTEIN 8"/>
    <property type="match status" value="1"/>
</dbReference>
<evidence type="ECO:0000256" key="10">
    <source>
        <dbReference type="SAM" id="MobiDB-lite"/>
    </source>
</evidence>
<feature type="compositionally biased region" description="Basic and acidic residues" evidence="10">
    <location>
        <begin position="78"/>
        <end position="88"/>
    </location>
</feature>
<dbReference type="Pfam" id="PF05148">
    <property type="entry name" value="Methyltransf_8"/>
    <property type="match status" value="1"/>
</dbReference>
<accession>A0A0D2PGU2</accession>
<feature type="region of interest" description="Disordered" evidence="10">
    <location>
        <begin position="17"/>
        <end position="132"/>
    </location>
</feature>
<evidence type="ECO:0000256" key="4">
    <source>
        <dbReference type="ARBA" id="ARBA00022603"/>
    </source>
</evidence>
<keyword evidence="7 9" id="KW-0539">Nucleus</keyword>
<comment type="function">
    <text evidence="9">S-adenosyl-L-methionine-dependent methyltransferase that specifically methylates the N(1) position of adenine in helix 25.1 in 25S rRNA. Required both for ribosomal 40S and 60S subunits biogenesis. Required for efficient pre-rRNA cleavage at site A2.</text>
</comment>
<keyword evidence="12" id="KW-1185">Reference proteome</keyword>
<dbReference type="Gene3D" id="3.40.50.150">
    <property type="entry name" value="Vaccinia Virus protein VP39"/>
    <property type="match status" value="1"/>
</dbReference>
<name>A0A0D2PGU2_HYPSF</name>
<evidence type="ECO:0000256" key="9">
    <source>
        <dbReference type="RuleBase" id="RU365074"/>
    </source>
</evidence>
<feature type="compositionally biased region" description="Polar residues" evidence="10">
    <location>
        <begin position="51"/>
        <end position="61"/>
    </location>
</feature>
<keyword evidence="5 9" id="KW-0808">Transferase</keyword>
<comment type="subcellular location">
    <subcellularLocation>
        <location evidence="1 9">Nucleus</location>
        <location evidence="1 9">Nucleolus</location>
    </subcellularLocation>
</comment>
<dbReference type="GO" id="GO:0016433">
    <property type="term" value="F:rRNA (adenine) methyltransferase activity"/>
    <property type="evidence" value="ECO:0007669"/>
    <property type="project" value="UniProtKB-ARBA"/>
</dbReference>
<feature type="compositionally biased region" description="Basic residues" evidence="10">
    <location>
        <begin position="64"/>
        <end position="76"/>
    </location>
</feature>
<evidence type="ECO:0000313" key="11">
    <source>
        <dbReference type="EMBL" id="KJA30064.1"/>
    </source>
</evidence>
<evidence type="ECO:0000256" key="8">
    <source>
        <dbReference type="ARBA" id="ARBA00076672"/>
    </source>
</evidence>
<evidence type="ECO:0000256" key="5">
    <source>
        <dbReference type="ARBA" id="ARBA00022679"/>
    </source>
</evidence>